<feature type="region of interest" description="Disordered" evidence="1">
    <location>
        <begin position="439"/>
        <end position="458"/>
    </location>
</feature>
<dbReference type="AlphaFoldDB" id="B4G7Q6"/>
<evidence type="ECO:0000313" key="3">
    <source>
        <dbReference type="Proteomes" id="UP000008744"/>
    </source>
</evidence>
<dbReference type="OMA" id="KEWTWIR"/>
<name>B4G7Q6_DROPE</name>
<protein>
    <submittedName>
        <fullName evidence="2">GL19645</fullName>
    </submittedName>
</protein>
<dbReference type="PhylomeDB" id="B4G7Q6"/>
<keyword evidence="3" id="KW-1185">Reference proteome</keyword>
<feature type="compositionally biased region" description="Basic and acidic residues" evidence="1">
    <location>
        <begin position="209"/>
        <end position="224"/>
    </location>
</feature>
<dbReference type="KEGG" id="dpe:6588878"/>
<dbReference type="OrthoDB" id="7842387at2759"/>
<feature type="region of interest" description="Disordered" evidence="1">
    <location>
        <begin position="185"/>
        <end position="226"/>
    </location>
</feature>
<evidence type="ECO:0000313" key="2">
    <source>
        <dbReference type="EMBL" id="EDW29327.1"/>
    </source>
</evidence>
<reference evidence="2 3" key="1">
    <citation type="journal article" date="2007" name="Nature">
        <title>Evolution of genes and genomes on the Drosophila phylogeny.</title>
        <authorList>
            <consortium name="Drosophila 12 Genomes Consortium"/>
            <person name="Clark A.G."/>
            <person name="Eisen M.B."/>
            <person name="Smith D.R."/>
            <person name="Bergman C.M."/>
            <person name="Oliver B."/>
            <person name="Markow T.A."/>
            <person name="Kaufman T.C."/>
            <person name="Kellis M."/>
            <person name="Gelbart W."/>
            <person name="Iyer V.N."/>
            <person name="Pollard D.A."/>
            <person name="Sackton T.B."/>
            <person name="Larracuente A.M."/>
            <person name="Singh N.D."/>
            <person name="Abad J.P."/>
            <person name="Abt D.N."/>
            <person name="Adryan B."/>
            <person name="Aguade M."/>
            <person name="Akashi H."/>
            <person name="Anderson W.W."/>
            <person name="Aquadro C.F."/>
            <person name="Ardell D.H."/>
            <person name="Arguello R."/>
            <person name="Artieri C.G."/>
            <person name="Barbash D.A."/>
            <person name="Barker D."/>
            <person name="Barsanti P."/>
            <person name="Batterham P."/>
            <person name="Batzoglou S."/>
            <person name="Begun D."/>
            <person name="Bhutkar A."/>
            <person name="Blanco E."/>
            <person name="Bosak S.A."/>
            <person name="Bradley R.K."/>
            <person name="Brand A.D."/>
            <person name="Brent M.R."/>
            <person name="Brooks A.N."/>
            <person name="Brown R.H."/>
            <person name="Butlin R.K."/>
            <person name="Caggese C."/>
            <person name="Calvi B.R."/>
            <person name="Bernardo de Carvalho A."/>
            <person name="Caspi A."/>
            <person name="Castrezana S."/>
            <person name="Celniker S.E."/>
            <person name="Chang J.L."/>
            <person name="Chapple C."/>
            <person name="Chatterji S."/>
            <person name="Chinwalla A."/>
            <person name="Civetta A."/>
            <person name="Clifton S.W."/>
            <person name="Comeron J.M."/>
            <person name="Costello J.C."/>
            <person name="Coyne J.A."/>
            <person name="Daub J."/>
            <person name="David R.G."/>
            <person name="Delcher A.L."/>
            <person name="Delehaunty K."/>
            <person name="Do C.B."/>
            <person name="Ebling H."/>
            <person name="Edwards K."/>
            <person name="Eickbush T."/>
            <person name="Evans J.D."/>
            <person name="Filipski A."/>
            <person name="Findeiss S."/>
            <person name="Freyhult E."/>
            <person name="Fulton L."/>
            <person name="Fulton R."/>
            <person name="Garcia A.C."/>
            <person name="Gardiner A."/>
            <person name="Garfield D.A."/>
            <person name="Garvin B.E."/>
            <person name="Gibson G."/>
            <person name="Gilbert D."/>
            <person name="Gnerre S."/>
            <person name="Godfrey J."/>
            <person name="Good R."/>
            <person name="Gotea V."/>
            <person name="Gravely B."/>
            <person name="Greenberg A.J."/>
            <person name="Griffiths-Jones S."/>
            <person name="Gross S."/>
            <person name="Guigo R."/>
            <person name="Gustafson E.A."/>
            <person name="Haerty W."/>
            <person name="Hahn M.W."/>
            <person name="Halligan D.L."/>
            <person name="Halpern A.L."/>
            <person name="Halter G.M."/>
            <person name="Han M.V."/>
            <person name="Heger A."/>
            <person name="Hillier L."/>
            <person name="Hinrichs A.S."/>
            <person name="Holmes I."/>
            <person name="Hoskins R.A."/>
            <person name="Hubisz M.J."/>
            <person name="Hultmark D."/>
            <person name="Huntley M.A."/>
            <person name="Jaffe D.B."/>
            <person name="Jagadeeshan S."/>
            <person name="Jeck W.R."/>
            <person name="Johnson J."/>
            <person name="Jones C.D."/>
            <person name="Jordan W.C."/>
            <person name="Karpen G.H."/>
            <person name="Kataoka E."/>
            <person name="Keightley P.D."/>
            <person name="Kheradpour P."/>
            <person name="Kirkness E.F."/>
            <person name="Koerich L.B."/>
            <person name="Kristiansen K."/>
            <person name="Kudrna D."/>
            <person name="Kulathinal R.J."/>
            <person name="Kumar S."/>
            <person name="Kwok R."/>
            <person name="Lander E."/>
            <person name="Langley C.H."/>
            <person name="Lapoint R."/>
            <person name="Lazzaro B.P."/>
            <person name="Lee S.J."/>
            <person name="Levesque L."/>
            <person name="Li R."/>
            <person name="Lin C.F."/>
            <person name="Lin M.F."/>
            <person name="Lindblad-Toh K."/>
            <person name="Llopart A."/>
            <person name="Long M."/>
            <person name="Low L."/>
            <person name="Lozovsky E."/>
            <person name="Lu J."/>
            <person name="Luo M."/>
            <person name="Machado C.A."/>
            <person name="Makalowski W."/>
            <person name="Marzo M."/>
            <person name="Matsuda M."/>
            <person name="Matzkin L."/>
            <person name="McAllister B."/>
            <person name="McBride C.S."/>
            <person name="McKernan B."/>
            <person name="McKernan K."/>
            <person name="Mendez-Lago M."/>
            <person name="Minx P."/>
            <person name="Mollenhauer M.U."/>
            <person name="Montooth K."/>
            <person name="Mount S.M."/>
            <person name="Mu X."/>
            <person name="Myers E."/>
            <person name="Negre B."/>
            <person name="Newfeld S."/>
            <person name="Nielsen R."/>
            <person name="Noor M.A."/>
            <person name="O'Grady P."/>
            <person name="Pachter L."/>
            <person name="Papaceit M."/>
            <person name="Parisi M.J."/>
            <person name="Parisi M."/>
            <person name="Parts L."/>
            <person name="Pedersen J.S."/>
            <person name="Pesole G."/>
            <person name="Phillippy A.M."/>
            <person name="Ponting C.P."/>
            <person name="Pop M."/>
            <person name="Porcelli D."/>
            <person name="Powell J.R."/>
            <person name="Prohaska S."/>
            <person name="Pruitt K."/>
            <person name="Puig M."/>
            <person name="Quesneville H."/>
            <person name="Ram K.R."/>
            <person name="Rand D."/>
            <person name="Rasmussen M.D."/>
            <person name="Reed L.K."/>
            <person name="Reenan R."/>
            <person name="Reily A."/>
            <person name="Remington K.A."/>
            <person name="Rieger T.T."/>
            <person name="Ritchie M.G."/>
            <person name="Robin C."/>
            <person name="Rogers Y.H."/>
            <person name="Rohde C."/>
            <person name="Rozas J."/>
            <person name="Rubenfield M.J."/>
            <person name="Ruiz A."/>
            <person name="Russo S."/>
            <person name="Salzberg S.L."/>
            <person name="Sanchez-Gracia A."/>
            <person name="Saranga D.J."/>
            <person name="Sato H."/>
            <person name="Schaeffer S.W."/>
            <person name="Schatz M.C."/>
            <person name="Schlenke T."/>
            <person name="Schwartz R."/>
            <person name="Segarra C."/>
            <person name="Singh R.S."/>
            <person name="Sirot L."/>
            <person name="Sirota M."/>
            <person name="Sisneros N.B."/>
            <person name="Smith C.D."/>
            <person name="Smith T.F."/>
            <person name="Spieth J."/>
            <person name="Stage D.E."/>
            <person name="Stark A."/>
            <person name="Stephan W."/>
            <person name="Strausberg R.L."/>
            <person name="Strempel S."/>
            <person name="Sturgill D."/>
            <person name="Sutton G."/>
            <person name="Sutton G.G."/>
            <person name="Tao W."/>
            <person name="Teichmann S."/>
            <person name="Tobari Y.N."/>
            <person name="Tomimura Y."/>
            <person name="Tsolas J.M."/>
            <person name="Valente V.L."/>
            <person name="Venter E."/>
            <person name="Venter J.C."/>
            <person name="Vicario S."/>
            <person name="Vieira F.G."/>
            <person name="Vilella A.J."/>
            <person name="Villasante A."/>
            <person name="Walenz B."/>
            <person name="Wang J."/>
            <person name="Wasserman M."/>
            <person name="Watts T."/>
            <person name="Wilson D."/>
            <person name="Wilson R.K."/>
            <person name="Wing R.A."/>
            <person name="Wolfner M.F."/>
            <person name="Wong A."/>
            <person name="Wong G.K."/>
            <person name="Wu C.I."/>
            <person name="Wu G."/>
            <person name="Yamamoto D."/>
            <person name="Yang H.P."/>
            <person name="Yang S.P."/>
            <person name="Yorke J.A."/>
            <person name="Yoshida K."/>
            <person name="Zdobnov E."/>
            <person name="Zhang P."/>
            <person name="Zhang Y."/>
            <person name="Zimin A.V."/>
            <person name="Baldwin J."/>
            <person name="Abdouelleil A."/>
            <person name="Abdulkadir J."/>
            <person name="Abebe A."/>
            <person name="Abera B."/>
            <person name="Abreu J."/>
            <person name="Acer S.C."/>
            <person name="Aftuck L."/>
            <person name="Alexander A."/>
            <person name="An P."/>
            <person name="Anderson E."/>
            <person name="Anderson S."/>
            <person name="Arachi H."/>
            <person name="Azer M."/>
            <person name="Bachantsang P."/>
            <person name="Barry A."/>
            <person name="Bayul T."/>
            <person name="Berlin A."/>
            <person name="Bessette D."/>
            <person name="Bloom T."/>
            <person name="Blye J."/>
            <person name="Boguslavskiy L."/>
            <person name="Bonnet C."/>
            <person name="Boukhgalter B."/>
            <person name="Bourzgui I."/>
            <person name="Brown A."/>
            <person name="Cahill P."/>
            <person name="Channer S."/>
            <person name="Cheshatsang Y."/>
            <person name="Chuda L."/>
            <person name="Citroen M."/>
            <person name="Collymore A."/>
            <person name="Cooke P."/>
            <person name="Costello M."/>
            <person name="D'Aco K."/>
            <person name="Daza R."/>
            <person name="De Haan G."/>
            <person name="DeGray S."/>
            <person name="DeMaso C."/>
            <person name="Dhargay N."/>
            <person name="Dooley K."/>
            <person name="Dooley E."/>
            <person name="Doricent M."/>
            <person name="Dorje P."/>
            <person name="Dorjee K."/>
            <person name="Dupes A."/>
            <person name="Elong R."/>
            <person name="Falk J."/>
            <person name="Farina A."/>
            <person name="Faro S."/>
            <person name="Ferguson D."/>
            <person name="Fisher S."/>
            <person name="Foley C.D."/>
            <person name="Franke A."/>
            <person name="Friedrich D."/>
            <person name="Gadbois L."/>
            <person name="Gearin G."/>
            <person name="Gearin C.R."/>
            <person name="Giannoukos G."/>
            <person name="Goode T."/>
            <person name="Graham J."/>
            <person name="Grandbois E."/>
            <person name="Grewal S."/>
            <person name="Gyaltsen K."/>
            <person name="Hafez N."/>
            <person name="Hagos B."/>
            <person name="Hall J."/>
            <person name="Henson C."/>
            <person name="Hollinger A."/>
            <person name="Honan T."/>
            <person name="Huard M.D."/>
            <person name="Hughes L."/>
            <person name="Hurhula B."/>
            <person name="Husby M.E."/>
            <person name="Kamat A."/>
            <person name="Kanga B."/>
            <person name="Kashin S."/>
            <person name="Khazanovich D."/>
            <person name="Kisner P."/>
            <person name="Lance K."/>
            <person name="Lara M."/>
            <person name="Lee W."/>
            <person name="Lennon N."/>
            <person name="Letendre F."/>
            <person name="LeVine R."/>
            <person name="Lipovsky A."/>
            <person name="Liu X."/>
            <person name="Liu J."/>
            <person name="Liu S."/>
            <person name="Lokyitsang T."/>
            <person name="Lokyitsang Y."/>
            <person name="Lubonja R."/>
            <person name="Lui A."/>
            <person name="MacDonald P."/>
            <person name="Magnisalis V."/>
            <person name="Maru K."/>
            <person name="Matthews C."/>
            <person name="McCusker W."/>
            <person name="McDonough S."/>
            <person name="Mehta T."/>
            <person name="Meldrim J."/>
            <person name="Meneus L."/>
            <person name="Mihai O."/>
            <person name="Mihalev A."/>
            <person name="Mihova T."/>
            <person name="Mittelman R."/>
            <person name="Mlenga V."/>
            <person name="Montmayeur A."/>
            <person name="Mulrain L."/>
            <person name="Navidi A."/>
            <person name="Naylor J."/>
            <person name="Negash T."/>
            <person name="Nguyen T."/>
            <person name="Nguyen N."/>
            <person name="Nicol R."/>
            <person name="Norbu C."/>
            <person name="Norbu N."/>
            <person name="Novod N."/>
            <person name="O'Neill B."/>
            <person name="Osman S."/>
            <person name="Markiewicz E."/>
            <person name="Oyono O.L."/>
            <person name="Patti C."/>
            <person name="Phunkhang P."/>
            <person name="Pierre F."/>
            <person name="Priest M."/>
            <person name="Raghuraman S."/>
            <person name="Rege F."/>
            <person name="Reyes R."/>
            <person name="Rise C."/>
            <person name="Rogov P."/>
            <person name="Ross K."/>
            <person name="Ryan E."/>
            <person name="Settipalli S."/>
            <person name="Shea T."/>
            <person name="Sherpa N."/>
            <person name="Shi L."/>
            <person name="Shih D."/>
            <person name="Sparrow T."/>
            <person name="Spaulding J."/>
            <person name="Stalker J."/>
            <person name="Stange-Thomann N."/>
            <person name="Stavropoulos S."/>
            <person name="Stone C."/>
            <person name="Strader C."/>
            <person name="Tesfaye S."/>
            <person name="Thomson T."/>
            <person name="Thoulutsang Y."/>
            <person name="Thoulutsang D."/>
            <person name="Topham K."/>
            <person name="Topping I."/>
            <person name="Tsamla T."/>
            <person name="Vassiliev H."/>
            <person name="Vo A."/>
            <person name="Wangchuk T."/>
            <person name="Wangdi T."/>
            <person name="Weiand M."/>
            <person name="Wilkinson J."/>
            <person name="Wilson A."/>
            <person name="Yadav S."/>
            <person name="Young G."/>
            <person name="Yu Q."/>
            <person name="Zembek L."/>
            <person name="Zhong D."/>
            <person name="Zimmer A."/>
            <person name="Zwirko Z."/>
            <person name="Jaffe D.B."/>
            <person name="Alvarez P."/>
            <person name="Brockman W."/>
            <person name="Butler J."/>
            <person name="Chin C."/>
            <person name="Gnerre S."/>
            <person name="Grabherr M."/>
            <person name="Kleber M."/>
            <person name="Mauceli E."/>
            <person name="MacCallum I."/>
        </authorList>
    </citation>
    <scope>NUCLEOTIDE SEQUENCE [LARGE SCALE GENOMIC DNA]</scope>
    <source>
        <strain evidence="3">MSH-3 / Tucson 14011-0111.49</strain>
    </source>
</reference>
<accession>B4G7Q6</accession>
<sequence length="458" mass="53194">MCRSHRRLKHSDEKLPPCMEWPRKRCPPPDPATCDELQRRGLERSADECRWHYWSHRNDLAVRQLAKLLEGCPEKVAGFLFDLTLQNYNRLLHPRRCGYSACHVPYCHPYVCERYMGIFDDQGNLRDPTHPRSLFQLLKLLQNFLKGQTPGCVSLPFDSSLREEERAPVMRHRSMIETRCSRWGVTELSGPSRPMQSKQKGKKSPGQLKRKEDDEKSEESKGYAEIRGSLEISPHYRVPGKDGDAVSFYSQDLSDDSRYQLMIDDKGRRRGMGSHSAQLGNLRSEQALYLKRLIAKMNERRRLERDPQKVLRALSQLDLEDGGPAQDQKTRRNEAVAELSKFYTKTVSSERPKSRTPPHALPLPRKYYGEPIPVLYHEPFDSAKEWTWIRRHPSQGRLLADGKVGFDMIKRYRRESVENEMERGRARWSIHSAFSLASSPRKARSSINSRLGQKKPKK</sequence>
<evidence type="ECO:0000256" key="1">
    <source>
        <dbReference type="SAM" id="MobiDB-lite"/>
    </source>
</evidence>
<proteinExistence type="predicted"/>
<organism evidence="3">
    <name type="scientific">Drosophila persimilis</name>
    <name type="common">Fruit fly</name>
    <dbReference type="NCBI Taxonomy" id="7234"/>
    <lineage>
        <taxon>Eukaryota</taxon>
        <taxon>Metazoa</taxon>
        <taxon>Ecdysozoa</taxon>
        <taxon>Arthropoda</taxon>
        <taxon>Hexapoda</taxon>
        <taxon>Insecta</taxon>
        <taxon>Pterygota</taxon>
        <taxon>Neoptera</taxon>
        <taxon>Endopterygota</taxon>
        <taxon>Diptera</taxon>
        <taxon>Brachycera</taxon>
        <taxon>Muscomorpha</taxon>
        <taxon>Ephydroidea</taxon>
        <taxon>Drosophilidae</taxon>
        <taxon>Drosophila</taxon>
        <taxon>Sophophora</taxon>
    </lineage>
</organism>
<gene>
    <name evidence="2" type="primary">Dper\GL19645</name>
    <name evidence="2" type="ORF">Dper_GL19645</name>
</gene>
<dbReference type="InterPro" id="IPR031958">
    <property type="entry name" value="DUF4778"/>
</dbReference>
<dbReference type="EMBL" id="CH479180">
    <property type="protein sequence ID" value="EDW29327.1"/>
    <property type="molecule type" value="Genomic_DNA"/>
</dbReference>
<dbReference type="HOGENOM" id="CLU_597537_0_0_1"/>
<dbReference type="Proteomes" id="UP000008744">
    <property type="component" value="Unassembled WGS sequence"/>
</dbReference>
<dbReference type="Pfam" id="PF16008">
    <property type="entry name" value="DUF4778"/>
    <property type="match status" value="1"/>
</dbReference>